<dbReference type="PANTHER" id="PTHR32182:SF22">
    <property type="entry name" value="ATP-DEPENDENT ENDONUCLEASE, OLD FAMILY-RELATED"/>
    <property type="match status" value="1"/>
</dbReference>
<dbReference type="SUPFAM" id="SSF52540">
    <property type="entry name" value="P-loop containing nucleoside triphosphate hydrolases"/>
    <property type="match status" value="1"/>
</dbReference>
<dbReference type="InterPro" id="IPR003959">
    <property type="entry name" value="ATPase_AAA_core"/>
</dbReference>
<dbReference type="EMBL" id="JAQNDK010000001">
    <property type="protein sequence ID" value="MDC0676325.1"/>
    <property type="molecule type" value="Genomic_DNA"/>
</dbReference>
<dbReference type="RefSeq" id="WP_272093035.1">
    <property type="nucleotide sequence ID" value="NZ_JAQNDK010000001.1"/>
</dbReference>
<dbReference type="InterPro" id="IPR014555">
    <property type="entry name" value="RecF-like"/>
</dbReference>
<accession>A0ABT5BQ90</accession>
<dbReference type="PANTHER" id="PTHR32182">
    <property type="entry name" value="DNA REPLICATION AND REPAIR PROTEIN RECF"/>
    <property type="match status" value="1"/>
</dbReference>
<feature type="domain" description="ATPase AAA-type core" evidence="1">
    <location>
        <begin position="295"/>
        <end position="363"/>
    </location>
</feature>
<name>A0ABT5BQ90_9BACT</name>
<evidence type="ECO:0000259" key="1">
    <source>
        <dbReference type="Pfam" id="PF13304"/>
    </source>
</evidence>
<dbReference type="PIRSF" id="PIRSF029347">
    <property type="entry name" value="RecF"/>
    <property type="match status" value="1"/>
</dbReference>
<dbReference type="InterPro" id="IPR027417">
    <property type="entry name" value="P-loop_NTPase"/>
</dbReference>
<reference evidence="2 3" key="1">
    <citation type="submission" date="2023-01" db="EMBL/GenBank/DDBJ databases">
        <title>Minimal conservation of predation-associated metabolite biosynthetic gene clusters underscores biosynthetic potential of Myxococcota including descriptions for ten novel species: Archangium lansinium sp. nov., Myxococcus landrumus sp. nov., Nannocystis bai.</title>
        <authorList>
            <person name="Ahearne A."/>
            <person name="Stevens C."/>
            <person name="Dowd S."/>
        </authorList>
    </citation>
    <scope>NUCLEOTIDE SEQUENCE [LARGE SCALE GENOMIC DNA]</scope>
    <source>
        <strain evidence="2 3">WIWO2</strain>
    </source>
</reference>
<evidence type="ECO:0000313" key="3">
    <source>
        <dbReference type="Proteomes" id="UP001217485"/>
    </source>
</evidence>
<sequence length="418" mass="46075">MITKICARNFRSIGERIELELGVMTVLVGPNASGKSNVADVLRFLAECVNTSLAGAVAARHGLRALRHGDAREPRDVTIEVHVQSEHGAGIWGFTFTSSGDGDPVLVKCERAVWFPEPAPDLATRSHLFGLLERHEETWTEEERATIVGSVRGTAAHGATEPAVPSYFAAHPGRDVLVLPFIHRQELFASAEWKQLSTFVPFMEELRQIAIYSLFPDVLRVPQHPDPSRPMSTRGSNWASTLRAIERSTWGTELVAALGRIASDIDEYRVTQAGGFLIPEFRHGLDEQGRERWHGAAQESDGTLRVAALLTALFQEPAPALLGFEEPELGVHPGAIPLLFDFLKEASTRSQILLTTHSPDLLDLVPIDDIRVVERRHGATTLARVEERQRELVRKRLMSTSDLLHAEGLRPEGSASDG</sequence>
<dbReference type="Gene3D" id="3.40.50.300">
    <property type="entry name" value="P-loop containing nucleotide triphosphate hydrolases"/>
    <property type="match status" value="2"/>
</dbReference>
<comment type="caution">
    <text evidence="2">The sequence shown here is derived from an EMBL/GenBank/DDBJ whole genome shotgun (WGS) entry which is preliminary data.</text>
</comment>
<protein>
    <submittedName>
        <fullName evidence="2">AAA family ATPase</fullName>
    </submittedName>
</protein>
<evidence type="ECO:0000313" key="2">
    <source>
        <dbReference type="EMBL" id="MDC0676325.1"/>
    </source>
</evidence>
<dbReference type="Pfam" id="PF13304">
    <property type="entry name" value="AAA_21"/>
    <property type="match status" value="2"/>
</dbReference>
<organism evidence="2 3">
    <name type="scientific">Sorangium atrum</name>
    <dbReference type="NCBI Taxonomy" id="2995308"/>
    <lineage>
        <taxon>Bacteria</taxon>
        <taxon>Pseudomonadati</taxon>
        <taxon>Myxococcota</taxon>
        <taxon>Polyangia</taxon>
        <taxon>Polyangiales</taxon>
        <taxon>Polyangiaceae</taxon>
        <taxon>Sorangium</taxon>
    </lineage>
</organism>
<feature type="domain" description="ATPase AAA-type core" evidence="1">
    <location>
        <begin position="24"/>
        <end position="48"/>
    </location>
</feature>
<gene>
    <name evidence="2" type="ORF">POL72_01130</name>
</gene>
<dbReference type="Proteomes" id="UP001217485">
    <property type="component" value="Unassembled WGS sequence"/>
</dbReference>
<keyword evidence="3" id="KW-1185">Reference proteome</keyword>
<proteinExistence type="predicted"/>